<gene>
    <name evidence="2" type="ORF">ACFQKD_11330</name>
</gene>
<dbReference type="PROSITE" id="PS51318">
    <property type="entry name" value="TAT"/>
    <property type="match status" value="1"/>
</dbReference>
<keyword evidence="3" id="KW-1185">Reference proteome</keyword>
<dbReference type="Proteomes" id="UP001596388">
    <property type="component" value="Unassembled WGS sequence"/>
</dbReference>
<dbReference type="EMBL" id="JBHTAG010000003">
    <property type="protein sequence ID" value="MFC7097896.1"/>
    <property type="molecule type" value="Genomic_DNA"/>
</dbReference>
<protein>
    <recommendedName>
        <fullName evidence="4">SipW-cognate class signal peptide</fullName>
    </recommendedName>
</protein>
<reference evidence="2 3" key="1">
    <citation type="journal article" date="2019" name="Int. J. Syst. Evol. Microbiol.">
        <title>The Global Catalogue of Microorganisms (GCM) 10K type strain sequencing project: providing services to taxonomists for standard genome sequencing and annotation.</title>
        <authorList>
            <consortium name="The Broad Institute Genomics Platform"/>
            <consortium name="The Broad Institute Genome Sequencing Center for Infectious Disease"/>
            <person name="Wu L."/>
            <person name="Ma J."/>
        </authorList>
    </citation>
    <scope>NUCLEOTIDE SEQUENCE [LARGE SCALE GENOMIC DNA]</scope>
    <source>
        <strain evidence="2 3">DT55</strain>
    </source>
</reference>
<evidence type="ECO:0000313" key="3">
    <source>
        <dbReference type="Proteomes" id="UP001596388"/>
    </source>
</evidence>
<feature type="region of interest" description="Disordered" evidence="1">
    <location>
        <begin position="330"/>
        <end position="371"/>
    </location>
</feature>
<dbReference type="InterPro" id="IPR006311">
    <property type="entry name" value="TAT_signal"/>
</dbReference>
<organism evidence="2 3">
    <name type="scientific">Halobaculum marinum</name>
    <dbReference type="NCBI Taxonomy" id="3031996"/>
    <lineage>
        <taxon>Archaea</taxon>
        <taxon>Methanobacteriati</taxon>
        <taxon>Methanobacteriota</taxon>
        <taxon>Stenosarchaea group</taxon>
        <taxon>Halobacteria</taxon>
        <taxon>Halobacteriales</taxon>
        <taxon>Haloferacaceae</taxon>
        <taxon>Halobaculum</taxon>
    </lineage>
</organism>
<dbReference type="AlphaFoldDB" id="A0ABD5WZY3"/>
<dbReference type="RefSeq" id="WP_276237611.1">
    <property type="nucleotide sequence ID" value="NZ_CP119989.1"/>
</dbReference>
<name>A0ABD5WZY3_9EURY</name>
<evidence type="ECO:0000313" key="2">
    <source>
        <dbReference type="EMBL" id="MFC7097896.1"/>
    </source>
</evidence>
<proteinExistence type="predicted"/>
<evidence type="ECO:0008006" key="4">
    <source>
        <dbReference type="Google" id="ProtNLM"/>
    </source>
</evidence>
<accession>A0ABD5WZY3</accession>
<evidence type="ECO:0000256" key="1">
    <source>
        <dbReference type="SAM" id="MobiDB-lite"/>
    </source>
</evidence>
<sequence>MRHVTRREVLAGITAAGAAGAISGVGTAAMLADRETLAASVASGRVELRVDVGDGFADATAGPIAVPVPTLSPGDVESVDLTFLVPAESGVNPAYLWLRCDCAGPSGLGDDLLLTVSYASGAGETIFEGTYAEFLAELGGGVPLDPSGVAVAPGEQSCLDPGTAVPLTVEFELSSGYVGDDDATILLEGVAVQCRRVGATENPFAGTASLSNADCLSDSVDECDCCVRIGKYELDESNSLDAGTYAFTEGSSAYLLRVDDVDENGDGEAMAARFAVVLADDPTTVVAGCKTVLKAGNDDPYVYEGDDLDGVIGVGRNAISHVTVSICTPQIEGEDGEPTCPEDLVRDPSLRNGGGPSDDKPNNAGGNGGKR</sequence>
<comment type="caution">
    <text evidence="2">The sequence shown here is derived from an EMBL/GenBank/DDBJ whole genome shotgun (WGS) entry which is preliminary data.</text>
</comment>
<dbReference type="GeneID" id="79271188"/>